<evidence type="ECO:0000256" key="6">
    <source>
        <dbReference type="ARBA" id="ARBA00022692"/>
    </source>
</evidence>
<keyword evidence="6 13" id="KW-0812">Transmembrane</keyword>
<feature type="transmembrane region" description="Helical" evidence="13">
    <location>
        <begin position="171"/>
        <end position="196"/>
    </location>
</feature>
<dbReference type="GO" id="GO:0006508">
    <property type="term" value="P:proteolysis"/>
    <property type="evidence" value="ECO:0007669"/>
    <property type="project" value="UniProtKB-KW"/>
</dbReference>
<dbReference type="InterPro" id="IPR044537">
    <property type="entry name" value="Rip2-like"/>
</dbReference>
<keyword evidence="9" id="KW-0862">Zinc</keyword>
<keyword evidence="12 13" id="KW-0472">Membrane</keyword>
<comment type="subcellular location">
    <subcellularLocation>
        <location evidence="2">Cell membrane</location>
        <topology evidence="2">Multi-pass membrane protein</topology>
    </subcellularLocation>
</comment>
<dbReference type="GO" id="GO:0005886">
    <property type="term" value="C:plasma membrane"/>
    <property type="evidence" value="ECO:0007669"/>
    <property type="project" value="UniProtKB-SubCell"/>
</dbReference>
<dbReference type="CDD" id="cd06158">
    <property type="entry name" value="S2P-M50_like_1"/>
    <property type="match status" value="1"/>
</dbReference>
<evidence type="ECO:0000256" key="10">
    <source>
        <dbReference type="ARBA" id="ARBA00022989"/>
    </source>
</evidence>
<dbReference type="OrthoDB" id="9800627at2"/>
<keyword evidence="4" id="KW-1003">Cell membrane</keyword>
<feature type="transmembrane region" description="Helical" evidence="13">
    <location>
        <begin position="52"/>
        <end position="68"/>
    </location>
</feature>
<evidence type="ECO:0000313" key="15">
    <source>
        <dbReference type="EMBL" id="SDZ73069.1"/>
    </source>
</evidence>
<comment type="cofactor">
    <cofactor evidence="1">
        <name>Zn(2+)</name>
        <dbReference type="ChEBI" id="CHEBI:29105"/>
    </cofactor>
</comment>
<keyword evidence="11" id="KW-0482">Metalloprotease</keyword>
<accession>A0A1H3VEA0</accession>
<keyword evidence="5 15" id="KW-0645">Protease</keyword>
<dbReference type="InterPro" id="IPR008915">
    <property type="entry name" value="Peptidase_M50"/>
</dbReference>
<reference evidence="15 16" key="1">
    <citation type="submission" date="2016-10" db="EMBL/GenBank/DDBJ databases">
        <authorList>
            <person name="de Groot N.N."/>
        </authorList>
    </citation>
    <scope>NUCLEOTIDE SEQUENCE [LARGE SCALE GENOMIC DNA]</scope>
    <source>
        <strain evidence="15 16">DSM 2872</strain>
    </source>
</reference>
<evidence type="ECO:0000256" key="7">
    <source>
        <dbReference type="ARBA" id="ARBA00022723"/>
    </source>
</evidence>
<feature type="domain" description="Peptidase M50" evidence="14">
    <location>
        <begin position="118"/>
        <end position="180"/>
    </location>
</feature>
<evidence type="ECO:0000256" key="11">
    <source>
        <dbReference type="ARBA" id="ARBA00023049"/>
    </source>
</evidence>
<organism evidence="15 16">
    <name type="scientific">Selenomonas ruminantium</name>
    <dbReference type="NCBI Taxonomy" id="971"/>
    <lineage>
        <taxon>Bacteria</taxon>
        <taxon>Bacillati</taxon>
        <taxon>Bacillota</taxon>
        <taxon>Negativicutes</taxon>
        <taxon>Selenomonadales</taxon>
        <taxon>Selenomonadaceae</taxon>
        <taxon>Selenomonas</taxon>
    </lineage>
</organism>
<evidence type="ECO:0000256" key="9">
    <source>
        <dbReference type="ARBA" id="ARBA00022833"/>
    </source>
</evidence>
<dbReference type="PANTHER" id="PTHR35864">
    <property type="entry name" value="ZINC METALLOPROTEASE MJ0611-RELATED"/>
    <property type="match status" value="1"/>
</dbReference>
<dbReference type="Pfam" id="PF02163">
    <property type="entry name" value="Peptidase_M50"/>
    <property type="match status" value="1"/>
</dbReference>
<protein>
    <submittedName>
        <fullName evidence="15">Zn-dependent protease (Includes SpoIVFB)</fullName>
    </submittedName>
</protein>
<dbReference type="EMBL" id="FNQG01000002">
    <property type="protein sequence ID" value="SDZ73069.1"/>
    <property type="molecule type" value="Genomic_DNA"/>
</dbReference>
<gene>
    <name evidence="15" type="ORF">SAMN05660648_00113</name>
</gene>
<dbReference type="PANTHER" id="PTHR35864:SF1">
    <property type="entry name" value="ZINC METALLOPROTEASE YWHC-RELATED"/>
    <property type="match status" value="1"/>
</dbReference>
<sequence length="208" mass="23538">MFDFDIMHIIAGLPGLLIAMVVHEYAHAQVAVWLGDFTPRLMGRLTLNPKAHVDPIGMLMLFLVHFGWAKPVMINPRNFKNPKRDDILVSLAGPMANFVTAFLALVALLVYWRVGGDMTAGVSMVFQMIIEFNIGFGIFNLIPLPPLDGSHVLMQLLPRDMAYKLAELERYSFLILIVLLMTPVLSMILIPCRAFIWQVFMLLLRPFI</sequence>
<evidence type="ECO:0000256" key="13">
    <source>
        <dbReference type="SAM" id="Phobius"/>
    </source>
</evidence>
<evidence type="ECO:0000259" key="14">
    <source>
        <dbReference type="Pfam" id="PF02163"/>
    </source>
</evidence>
<keyword evidence="10 13" id="KW-1133">Transmembrane helix</keyword>
<evidence type="ECO:0000313" key="16">
    <source>
        <dbReference type="Proteomes" id="UP000183469"/>
    </source>
</evidence>
<evidence type="ECO:0000256" key="2">
    <source>
        <dbReference type="ARBA" id="ARBA00004651"/>
    </source>
</evidence>
<evidence type="ECO:0000256" key="1">
    <source>
        <dbReference type="ARBA" id="ARBA00001947"/>
    </source>
</evidence>
<comment type="similarity">
    <text evidence="3">Belongs to the peptidase M50B family.</text>
</comment>
<feature type="transmembrane region" description="Helical" evidence="13">
    <location>
        <begin position="88"/>
        <end position="112"/>
    </location>
</feature>
<keyword evidence="8" id="KW-0378">Hydrolase</keyword>
<evidence type="ECO:0000256" key="3">
    <source>
        <dbReference type="ARBA" id="ARBA00007931"/>
    </source>
</evidence>
<dbReference type="InterPro" id="IPR052348">
    <property type="entry name" value="Metallopeptidase_M50B"/>
</dbReference>
<name>A0A1H3VEA0_SELRU</name>
<keyword evidence="7" id="KW-0479">Metal-binding</keyword>
<proteinExistence type="inferred from homology"/>
<dbReference type="GO" id="GO:0008237">
    <property type="term" value="F:metallopeptidase activity"/>
    <property type="evidence" value="ECO:0007669"/>
    <property type="project" value="UniProtKB-KW"/>
</dbReference>
<dbReference type="Proteomes" id="UP000183469">
    <property type="component" value="Unassembled WGS sequence"/>
</dbReference>
<dbReference type="GO" id="GO:0046872">
    <property type="term" value="F:metal ion binding"/>
    <property type="evidence" value="ECO:0007669"/>
    <property type="project" value="UniProtKB-KW"/>
</dbReference>
<dbReference type="RefSeq" id="WP_074670178.1">
    <property type="nucleotide sequence ID" value="NZ_FNQG01000002.1"/>
</dbReference>
<evidence type="ECO:0000256" key="5">
    <source>
        <dbReference type="ARBA" id="ARBA00022670"/>
    </source>
</evidence>
<evidence type="ECO:0000256" key="8">
    <source>
        <dbReference type="ARBA" id="ARBA00022801"/>
    </source>
</evidence>
<evidence type="ECO:0000256" key="12">
    <source>
        <dbReference type="ARBA" id="ARBA00023136"/>
    </source>
</evidence>
<evidence type="ECO:0000256" key="4">
    <source>
        <dbReference type="ARBA" id="ARBA00022475"/>
    </source>
</evidence>
<feature type="transmembrane region" description="Helical" evidence="13">
    <location>
        <begin position="124"/>
        <end position="144"/>
    </location>
</feature>
<dbReference type="AlphaFoldDB" id="A0A1H3VEA0"/>